<dbReference type="EMBL" id="CP017641">
    <property type="protein sequence ID" value="APZ91837.1"/>
    <property type="molecule type" value="Genomic_DNA"/>
</dbReference>
<proteinExistence type="predicted"/>
<gene>
    <name evidence="1" type="ORF">Fuma_01433</name>
</gene>
<accession>A0A1P8WCQ4</accession>
<reference evidence="1 2" key="1">
    <citation type="journal article" date="2016" name="Front. Microbiol.">
        <title>Fuerstia marisgermanicae gen. nov., sp. nov., an Unusual Member of the Phylum Planctomycetes from the German Wadden Sea.</title>
        <authorList>
            <person name="Kohn T."/>
            <person name="Heuer A."/>
            <person name="Jogler M."/>
            <person name="Vollmers J."/>
            <person name="Boedeker C."/>
            <person name="Bunk B."/>
            <person name="Rast P."/>
            <person name="Borchert D."/>
            <person name="Glockner I."/>
            <person name="Freese H.M."/>
            <person name="Klenk H.P."/>
            <person name="Overmann J."/>
            <person name="Kaster A.K."/>
            <person name="Rohde M."/>
            <person name="Wiegand S."/>
            <person name="Jogler C."/>
        </authorList>
    </citation>
    <scope>NUCLEOTIDE SEQUENCE [LARGE SCALE GENOMIC DNA]</scope>
    <source>
        <strain evidence="1 2">NH11</strain>
    </source>
</reference>
<dbReference type="Proteomes" id="UP000187735">
    <property type="component" value="Chromosome"/>
</dbReference>
<dbReference type="KEGG" id="fmr:Fuma_01433"/>
<organism evidence="1 2">
    <name type="scientific">Fuerstiella marisgermanici</name>
    <dbReference type="NCBI Taxonomy" id="1891926"/>
    <lineage>
        <taxon>Bacteria</taxon>
        <taxon>Pseudomonadati</taxon>
        <taxon>Planctomycetota</taxon>
        <taxon>Planctomycetia</taxon>
        <taxon>Planctomycetales</taxon>
        <taxon>Planctomycetaceae</taxon>
        <taxon>Fuerstiella</taxon>
    </lineage>
</organism>
<sequence length="88" mass="10363">MLQWLTRSEQYARPVHGHLQQRIRQRPRPPFGHTSDFFLCESVKLRFAMPVGDDGDINWAIDICDTRAGRVERHKSQTNCGLQWRIET</sequence>
<evidence type="ECO:0000313" key="1">
    <source>
        <dbReference type="EMBL" id="APZ91837.1"/>
    </source>
</evidence>
<name>A0A1P8WCQ4_9PLAN</name>
<dbReference type="AlphaFoldDB" id="A0A1P8WCQ4"/>
<keyword evidence="2" id="KW-1185">Reference proteome</keyword>
<protein>
    <submittedName>
        <fullName evidence="1">Uncharacterized protein</fullName>
    </submittedName>
</protein>
<evidence type="ECO:0000313" key="2">
    <source>
        <dbReference type="Proteomes" id="UP000187735"/>
    </source>
</evidence>